<proteinExistence type="predicted"/>
<keyword evidence="2" id="KW-0804">Transcription</keyword>
<reference evidence="5 6" key="1">
    <citation type="submission" date="2017-07" db="EMBL/GenBank/DDBJ databases">
        <title>Amycolatopsis thailandensis Genome sequencing and assembly.</title>
        <authorList>
            <person name="Kaur N."/>
            <person name="Mayilraj S."/>
        </authorList>
    </citation>
    <scope>NUCLEOTIDE SEQUENCE [LARGE SCALE GENOMIC DNA]</scope>
    <source>
        <strain evidence="5 6">JCM 16380</strain>
    </source>
</reference>
<evidence type="ECO:0000256" key="3">
    <source>
        <dbReference type="SAM" id="MobiDB-lite"/>
    </source>
</evidence>
<dbReference type="InterPro" id="IPR014710">
    <property type="entry name" value="RmlC-like_jellyroll"/>
</dbReference>
<dbReference type="GO" id="GO:0003700">
    <property type="term" value="F:DNA-binding transcription factor activity"/>
    <property type="evidence" value="ECO:0007669"/>
    <property type="project" value="InterPro"/>
</dbReference>
<dbReference type="CDD" id="cd06124">
    <property type="entry name" value="cupin_NimR-like_N"/>
    <property type="match status" value="1"/>
</dbReference>
<dbReference type="GO" id="GO:0043565">
    <property type="term" value="F:sequence-specific DNA binding"/>
    <property type="evidence" value="ECO:0007669"/>
    <property type="project" value="InterPro"/>
</dbReference>
<dbReference type="RefSeq" id="WP_093938821.1">
    <property type="nucleotide sequence ID" value="NZ_NMQT01000166.1"/>
</dbReference>
<dbReference type="Proteomes" id="UP000215223">
    <property type="component" value="Unassembled WGS sequence"/>
</dbReference>
<dbReference type="SUPFAM" id="SSF51182">
    <property type="entry name" value="RmlC-like cupins"/>
    <property type="match status" value="1"/>
</dbReference>
<dbReference type="InterPro" id="IPR011051">
    <property type="entry name" value="RmlC_Cupin_sf"/>
</dbReference>
<dbReference type="InterPro" id="IPR018060">
    <property type="entry name" value="HTH_AraC"/>
</dbReference>
<dbReference type="SMART" id="SM00342">
    <property type="entry name" value="HTH_ARAC"/>
    <property type="match status" value="1"/>
</dbReference>
<dbReference type="EMBL" id="NMQT01000166">
    <property type="protein sequence ID" value="OXM45604.1"/>
    <property type="molecule type" value="Genomic_DNA"/>
</dbReference>
<evidence type="ECO:0000256" key="1">
    <source>
        <dbReference type="ARBA" id="ARBA00023015"/>
    </source>
</evidence>
<dbReference type="Pfam" id="PF12833">
    <property type="entry name" value="HTH_18"/>
    <property type="match status" value="1"/>
</dbReference>
<accession>A0A229RGS7</accession>
<evidence type="ECO:0000313" key="6">
    <source>
        <dbReference type="Proteomes" id="UP000215223"/>
    </source>
</evidence>
<dbReference type="OrthoDB" id="2039152at2"/>
<dbReference type="SUPFAM" id="SSF46689">
    <property type="entry name" value="Homeodomain-like"/>
    <property type="match status" value="1"/>
</dbReference>
<feature type="region of interest" description="Disordered" evidence="3">
    <location>
        <begin position="1"/>
        <end position="30"/>
    </location>
</feature>
<protein>
    <submittedName>
        <fullName evidence="5">AraC family transcriptional regulator</fullName>
    </submittedName>
</protein>
<dbReference type="PANTHER" id="PTHR11019">
    <property type="entry name" value="HTH-TYPE TRANSCRIPTIONAL REGULATOR NIMR"/>
    <property type="match status" value="1"/>
</dbReference>
<dbReference type="PROSITE" id="PS01124">
    <property type="entry name" value="HTH_ARAC_FAMILY_2"/>
    <property type="match status" value="1"/>
</dbReference>
<organism evidence="5 6">
    <name type="scientific">Amycolatopsis thailandensis</name>
    <dbReference type="NCBI Taxonomy" id="589330"/>
    <lineage>
        <taxon>Bacteria</taxon>
        <taxon>Bacillati</taxon>
        <taxon>Actinomycetota</taxon>
        <taxon>Actinomycetes</taxon>
        <taxon>Pseudonocardiales</taxon>
        <taxon>Pseudonocardiaceae</taxon>
        <taxon>Amycolatopsis</taxon>
    </lineage>
</organism>
<dbReference type="Gene3D" id="1.10.10.60">
    <property type="entry name" value="Homeodomain-like"/>
    <property type="match status" value="1"/>
</dbReference>
<dbReference type="InterPro" id="IPR009057">
    <property type="entry name" value="Homeodomain-like_sf"/>
</dbReference>
<evidence type="ECO:0000256" key="2">
    <source>
        <dbReference type="ARBA" id="ARBA00023163"/>
    </source>
</evidence>
<dbReference type="PANTHER" id="PTHR11019:SF199">
    <property type="entry name" value="HTH-TYPE TRANSCRIPTIONAL REGULATOR NIMR"/>
    <property type="match status" value="1"/>
</dbReference>
<evidence type="ECO:0000313" key="5">
    <source>
        <dbReference type="EMBL" id="OXM45604.1"/>
    </source>
</evidence>
<comment type="caution">
    <text evidence="5">The sequence shown here is derived from an EMBL/GenBank/DDBJ whole genome shotgun (WGS) entry which is preliminary data.</text>
</comment>
<sequence length="257" mass="28354">MLEFRQSLPPGDTGRGSLAHGQTVGPHSHVRGQLLYPSTGALATTTARGTWVAPANRITWTPPGFEHSHRAYGETDVRRIDLPVRLCRFLPALPSVFAVTPLLREVLLALSDGRAREPGPRRRLRGLIIDELTDAEPQEIYLPEPADDRLRTVTALLHADPSNSATLRELGRTAGASERVLTRLFQDELGVSFRQWRSMLRVQHALVLLGDGHAVTTVSSRLGWANPTSFIEAFVAVVGETPGRYQAGLRRSQRCTY</sequence>
<keyword evidence="1" id="KW-0805">Transcription regulation</keyword>
<evidence type="ECO:0000259" key="4">
    <source>
        <dbReference type="PROSITE" id="PS01124"/>
    </source>
</evidence>
<keyword evidence="6" id="KW-1185">Reference proteome</keyword>
<feature type="domain" description="HTH araC/xylS-type" evidence="4">
    <location>
        <begin position="151"/>
        <end position="248"/>
    </location>
</feature>
<dbReference type="AlphaFoldDB" id="A0A229RGS7"/>
<gene>
    <name evidence="5" type="ORF">CFP71_38470</name>
</gene>
<name>A0A229RGS7_9PSEU</name>
<dbReference type="Gene3D" id="2.60.120.10">
    <property type="entry name" value="Jelly Rolls"/>
    <property type="match status" value="1"/>
</dbReference>